<accession>A0A933GM77</accession>
<protein>
    <submittedName>
        <fullName evidence="1">Beta-propeller domain-containing protein</fullName>
    </submittedName>
</protein>
<organism evidence="1 2">
    <name type="scientific">Tectimicrobiota bacterium</name>
    <dbReference type="NCBI Taxonomy" id="2528274"/>
    <lineage>
        <taxon>Bacteria</taxon>
        <taxon>Pseudomonadati</taxon>
        <taxon>Nitrospinota/Tectimicrobiota group</taxon>
        <taxon>Candidatus Tectimicrobiota</taxon>
    </lineage>
</organism>
<proteinExistence type="predicted"/>
<dbReference type="Gene3D" id="3.30.70.80">
    <property type="entry name" value="Peptidase S8 propeptide/proteinase inhibitor I9"/>
    <property type="match status" value="1"/>
</dbReference>
<sequence length="965" mass="105045">MKPFAYLTRIGILVITAGLILMGCGGGGGAPAVQPSTAQGLLVDAPVEGVSYQSGAQTGVTGRDGKFIYEIGKTTLFFIGKIELGEVPGKSLVTPLDLVSDGFTATDGVINLARFLQSLDADVNDDRITIPEAVRWQAEEMADLKAGLDFKNSPTFALDAPHVLKQLTTGVPQYNVVVNLVDTNTAAAHLKSSLQKFGINVDIPGQEPAGNTSALTRFTSAEELETYLKDGLRSNVKNVGYWQTFVDTPAVITEVTSAQAGDPGERVSITNIQEWGVDEADMIKSDGRYLYIAFYPIIRILELFKEPPSSFLRADIPLNVGNNIHGLYLVNGRGDGKPDLLAAVGERLKDMLVAWPLWDNPWFWQNGKTEIALYDVSTPSAPTESARLSLDGRLIASRRIDDVLYVVTRYTPTLKDFSLHTTSDQEIQQNESILRQVKLSDLLPKLAVNDVPVGSLVRHNDTFLPPKEIEQPERADLISVTAINLNSPETPVTQTIVAAAETVYASPQNLYLATTRYNYREPGPMCAEIVPTSTEIPEIPPETTDIHQFALTPDGPRYRGSGSVTGNLGWETDKRPFRFSEQGGVLRVATSLGDTWNETSRTRLSLLRLPAGDGGDSLEGIGSIDHIGEPGERLYAVRYLGDRAYLVTFRVTDPLYVFDLSDPANPVSLGQLHIDGYSDYLHPIGDNLLLGIGKDAVPDDLSTDFGGRGAWYQGVKLSLFDVSDPSDPREVSAIVLGKRGTQSKVLMDHHALTFLPPVGMAPARLAIPVQLHDTVPDDPGFDSGNPWASYEWTHTGLYLFEIDTGDALGQKTGLRKTGRMVVNERSESQLYWEGWGFIDRSVSVGESIHYVHLGSVWSASWDDPESLSIEQDSIVSPPLQPACEDPAPLVGQPDPRAPSYIVGFHSTVDGEAETARLAAKYGFQPRSVFTSIGGFGAELSREVVAELRCEPAVAYIEYDGVVFAH</sequence>
<dbReference type="Proteomes" id="UP000772181">
    <property type="component" value="Unassembled WGS sequence"/>
</dbReference>
<evidence type="ECO:0000313" key="1">
    <source>
        <dbReference type="EMBL" id="MBI4595991.1"/>
    </source>
</evidence>
<dbReference type="InterPro" id="IPR019198">
    <property type="entry name" value="Beta_propeller_containing"/>
</dbReference>
<name>A0A933GM77_UNCTE</name>
<reference evidence="1" key="1">
    <citation type="submission" date="2020-07" db="EMBL/GenBank/DDBJ databases">
        <title>Huge and variable diversity of episymbiotic CPR bacteria and DPANN archaea in groundwater ecosystems.</title>
        <authorList>
            <person name="He C.Y."/>
            <person name="Keren R."/>
            <person name="Whittaker M."/>
            <person name="Farag I.F."/>
            <person name="Doudna J."/>
            <person name="Cate J.H.D."/>
            <person name="Banfield J.F."/>
        </authorList>
    </citation>
    <scope>NUCLEOTIDE SEQUENCE</scope>
    <source>
        <strain evidence="1">NC_groundwater_1482_Ag_S-0.65um_47_24</strain>
    </source>
</reference>
<dbReference type="InterPro" id="IPR037045">
    <property type="entry name" value="S8pro/Inhibitor_I9_sf"/>
</dbReference>
<dbReference type="AlphaFoldDB" id="A0A933GM77"/>
<dbReference type="Pfam" id="PF09826">
    <property type="entry name" value="Beta_propel"/>
    <property type="match status" value="1"/>
</dbReference>
<dbReference type="SUPFAM" id="SSF54897">
    <property type="entry name" value="Protease propeptides/inhibitors"/>
    <property type="match status" value="1"/>
</dbReference>
<comment type="caution">
    <text evidence="1">The sequence shown here is derived from an EMBL/GenBank/DDBJ whole genome shotgun (WGS) entry which is preliminary data.</text>
</comment>
<evidence type="ECO:0000313" key="2">
    <source>
        <dbReference type="Proteomes" id="UP000772181"/>
    </source>
</evidence>
<dbReference type="PROSITE" id="PS51257">
    <property type="entry name" value="PROKAR_LIPOPROTEIN"/>
    <property type="match status" value="1"/>
</dbReference>
<dbReference type="EMBL" id="JACQWF010000283">
    <property type="protein sequence ID" value="MBI4595991.1"/>
    <property type="molecule type" value="Genomic_DNA"/>
</dbReference>
<gene>
    <name evidence="1" type="ORF">HY730_06385</name>
</gene>